<keyword evidence="3" id="KW-1185">Reference proteome</keyword>
<protein>
    <submittedName>
        <fullName evidence="2">Uncharacterized protein</fullName>
    </submittedName>
</protein>
<comment type="caution">
    <text evidence="2">The sequence shown here is derived from an EMBL/GenBank/DDBJ whole genome shotgun (WGS) entry which is preliminary data.</text>
</comment>
<evidence type="ECO:0000256" key="1">
    <source>
        <dbReference type="SAM" id="MobiDB-lite"/>
    </source>
</evidence>
<gene>
    <name evidence="2" type="ORF">RRG08_025594</name>
</gene>
<evidence type="ECO:0000313" key="3">
    <source>
        <dbReference type="Proteomes" id="UP001283361"/>
    </source>
</evidence>
<dbReference type="Proteomes" id="UP001283361">
    <property type="component" value="Unassembled WGS sequence"/>
</dbReference>
<proteinExistence type="predicted"/>
<dbReference type="AlphaFoldDB" id="A0AAE0YEC7"/>
<dbReference type="EMBL" id="JAWDGP010006345">
    <property type="protein sequence ID" value="KAK3742648.1"/>
    <property type="molecule type" value="Genomic_DNA"/>
</dbReference>
<organism evidence="2 3">
    <name type="scientific">Elysia crispata</name>
    <name type="common">lettuce slug</name>
    <dbReference type="NCBI Taxonomy" id="231223"/>
    <lineage>
        <taxon>Eukaryota</taxon>
        <taxon>Metazoa</taxon>
        <taxon>Spiralia</taxon>
        <taxon>Lophotrochozoa</taxon>
        <taxon>Mollusca</taxon>
        <taxon>Gastropoda</taxon>
        <taxon>Heterobranchia</taxon>
        <taxon>Euthyneura</taxon>
        <taxon>Panpulmonata</taxon>
        <taxon>Sacoglossa</taxon>
        <taxon>Placobranchoidea</taxon>
        <taxon>Plakobranchidae</taxon>
        <taxon>Elysia</taxon>
    </lineage>
</organism>
<evidence type="ECO:0000313" key="2">
    <source>
        <dbReference type="EMBL" id="KAK3742648.1"/>
    </source>
</evidence>
<sequence>MSTWSDLVNETAPRRLLPHPPPPHLSPPSHQPSYKSSGMRYQKLGSHQKTKLVSMLLPSLLLRSVLQNWFLLRCNASGY</sequence>
<accession>A0AAE0YEC7</accession>
<reference evidence="2" key="1">
    <citation type="journal article" date="2023" name="G3 (Bethesda)">
        <title>A reference genome for the long-term kleptoplast-retaining sea slug Elysia crispata morphotype clarki.</title>
        <authorList>
            <person name="Eastman K.E."/>
            <person name="Pendleton A.L."/>
            <person name="Shaikh M.A."/>
            <person name="Suttiyut T."/>
            <person name="Ogas R."/>
            <person name="Tomko P."/>
            <person name="Gavelis G."/>
            <person name="Widhalm J.R."/>
            <person name="Wisecaver J.H."/>
        </authorList>
    </citation>
    <scope>NUCLEOTIDE SEQUENCE</scope>
    <source>
        <strain evidence="2">ECLA1</strain>
    </source>
</reference>
<name>A0AAE0YEC7_9GAST</name>
<feature type="compositionally biased region" description="Pro residues" evidence="1">
    <location>
        <begin position="18"/>
        <end position="30"/>
    </location>
</feature>
<feature type="region of interest" description="Disordered" evidence="1">
    <location>
        <begin position="1"/>
        <end position="38"/>
    </location>
</feature>